<comment type="subcellular location">
    <subcellularLocation>
        <location evidence="10">Cell inner membrane</location>
        <topology evidence="10">Multi-pass membrane protein</topology>
    </subcellularLocation>
    <subcellularLocation>
        <location evidence="1">Cell membrane</location>
        <topology evidence="1">Multi-pass membrane protein</topology>
    </subcellularLocation>
</comment>
<feature type="transmembrane region" description="Helical" evidence="10">
    <location>
        <begin position="132"/>
        <end position="152"/>
    </location>
</feature>
<dbReference type="PIRSF" id="PIRSF002869">
    <property type="entry name" value="MviN"/>
    <property type="match status" value="1"/>
</dbReference>
<name>A0ABT5JAV2_RHOTP</name>
<evidence type="ECO:0000256" key="5">
    <source>
        <dbReference type="ARBA" id="ARBA00022984"/>
    </source>
</evidence>
<comment type="similarity">
    <text evidence="9 10 11">Belongs to the MurJ/MviN family.</text>
</comment>
<keyword evidence="7 10" id="KW-0472">Membrane</keyword>
<feature type="transmembrane region" description="Helical" evidence="10">
    <location>
        <begin position="159"/>
        <end position="179"/>
    </location>
</feature>
<keyword evidence="4 10" id="KW-0133">Cell shape</keyword>
<evidence type="ECO:0000256" key="2">
    <source>
        <dbReference type="ARBA" id="ARBA00022475"/>
    </source>
</evidence>
<gene>
    <name evidence="10 12" type="primary">murJ</name>
    <name evidence="12" type="ORF">PQJ73_13090</name>
</gene>
<dbReference type="RefSeq" id="WP_272777471.1">
    <property type="nucleotide sequence ID" value="NZ_JAQQLI010000018.1"/>
</dbReference>
<keyword evidence="10 11" id="KW-0961">Cell wall biogenesis/degradation</keyword>
<feature type="transmembrane region" description="Helical" evidence="10">
    <location>
        <begin position="379"/>
        <end position="399"/>
    </location>
</feature>
<dbReference type="HAMAP" id="MF_02078">
    <property type="entry name" value="MurJ_MviN"/>
    <property type="match status" value="1"/>
</dbReference>
<feature type="transmembrane region" description="Helical" evidence="10">
    <location>
        <begin position="438"/>
        <end position="459"/>
    </location>
</feature>
<evidence type="ECO:0000256" key="9">
    <source>
        <dbReference type="ARBA" id="ARBA00061532"/>
    </source>
</evidence>
<dbReference type="PANTHER" id="PTHR47019">
    <property type="entry name" value="LIPID II FLIPPASE MURJ"/>
    <property type="match status" value="1"/>
</dbReference>
<accession>A0ABT5JAV2</accession>
<feature type="transmembrane region" description="Helical" evidence="10">
    <location>
        <begin position="346"/>
        <end position="367"/>
    </location>
</feature>
<proteinExistence type="inferred from homology"/>
<dbReference type="CDD" id="cd13123">
    <property type="entry name" value="MATE_MurJ_like"/>
    <property type="match status" value="1"/>
</dbReference>
<keyword evidence="5 10" id="KW-0573">Peptidoglycan synthesis</keyword>
<dbReference type="PRINTS" id="PR01806">
    <property type="entry name" value="VIRFACTRMVIN"/>
</dbReference>
<keyword evidence="3 10" id="KW-0812">Transmembrane</keyword>
<evidence type="ECO:0000313" key="12">
    <source>
        <dbReference type="EMBL" id="MDC7786622.1"/>
    </source>
</evidence>
<feature type="transmembrane region" description="Helical" evidence="10">
    <location>
        <begin position="271"/>
        <end position="289"/>
    </location>
</feature>
<evidence type="ECO:0000256" key="4">
    <source>
        <dbReference type="ARBA" id="ARBA00022960"/>
    </source>
</evidence>
<evidence type="ECO:0000256" key="1">
    <source>
        <dbReference type="ARBA" id="ARBA00004651"/>
    </source>
</evidence>
<keyword evidence="10 11" id="KW-0813">Transport</keyword>
<feature type="transmembrane region" description="Helical" evidence="10">
    <location>
        <begin position="185"/>
        <end position="203"/>
    </location>
</feature>
<feature type="transmembrane region" description="Helical" evidence="10">
    <location>
        <begin position="479"/>
        <end position="499"/>
    </location>
</feature>
<sequence>MLGRIATVGGLTLVSRVTGFLRDIMLAAVLGAGPVADAFFVALRLPNHFRAIFAEGAFNSAFVPAYARILKQGGPDPARLFADRVFTMLMAAEAVLLALALAFTPAVIGLLAPGFSAEGGRYDLAVELTRITFPYLVLVSLVTLYGGMLNAVQRFAAPAAAPVLLNLSMMATLALAAFFPTAGHAAAWGVLIAGVLEVLLVGADTARRTGLPRFAGFSLDEDVRKFFRALGPATVGSAGLQIALFADTIIASFLPAGALSALYYADRLNQLPIGVIGIAVGTVILPEMAGRIASGDEAGARDAQSRAMELTLLLSVPCLVAFLLLPDLIMLALFSRGAFTAADAAAAGATLAAYTVGLLPFVLIRSVTATFLARGDTATPVKALLASVVVNVALKIALMGPLAQVGLALATSVGAWVNFLLVVWFAKRAGFLGWDTRLMRSVARLAAAAVVLAFALMAGQRLVAAMLEPGQVLRHELTLAALALIGAVAYALAIAALFGRQWLRGLARRRKAAAPPVPPPVDPA</sequence>
<dbReference type="NCBIfam" id="TIGR01695">
    <property type="entry name" value="murJ_mviN"/>
    <property type="match status" value="1"/>
</dbReference>
<keyword evidence="2 10" id="KW-1003">Cell membrane</keyword>
<comment type="caution">
    <text evidence="12">The sequence shown here is derived from an EMBL/GenBank/DDBJ whole genome shotgun (WGS) entry which is preliminary data.</text>
</comment>
<dbReference type="InterPro" id="IPR051050">
    <property type="entry name" value="Lipid_II_flippase_MurJ/MviN"/>
</dbReference>
<dbReference type="Proteomes" id="UP001165652">
    <property type="component" value="Unassembled WGS sequence"/>
</dbReference>
<keyword evidence="6 10" id="KW-1133">Transmembrane helix</keyword>
<evidence type="ECO:0000313" key="13">
    <source>
        <dbReference type="Proteomes" id="UP001165652"/>
    </source>
</evidence>
<evidence type="ECO:0000256" key="3">
    <source>
        <dbReference type="ARBA" id="ARBA00022692"/>
    </source>
</evidence>
<feature type="transmembrane region" description="Helical" evidence="10">
    <location>
        <begin position="310"/>
        <end position="334"/>
    </location>
</feature>
<evidence type="ECO:0000256" key="7">
    <source>
        <dbReference type="ARBA" id="ARBA00023136"/>
    </source>
</evidence>
<evidence type="ECO:0000256" key="6">
    <source>
        <dbReference type="ARBA" id="ARBA00022989"/>
    </source>
</evidence>
<reference evidence="12" key="2">
    <citation type="submission" date="2023-02" db="EMBL/GenBank/DDBJ databases">
        <authorList>
            <person name="Rayyan A."/>
            <person name="Meyer T."/>
            <person name="Kyndt J.A."/>
        </authorList>
    </citation>
    <scope>NUCLEOTIDE SEQUENCE</scope>
    <source>
        <strain evidence="12">DSM 9987</strain>
    </source>
</reference>
<dbReference type="PANTHER" id="PTHR47019:SF1">
    <property type="entry name" value="LIPID II FLIPPASE MURJ"/>
    <property type="match status" value="1"/>
</dbReference>
<feature type="transmembrane region" description="Helical" evidence="10">
    <location>
        <begin position="24"/>
        <end position="43"/>
    </location>
</feature>
<evidence type="ECO:0000256" key="11">
    <source>
        <dbReference type="PIRNR" id="PIRNR002869"/>
    </source>
</evidence>
<feature type="transmembrane region" description="Helical" evidence="10">
    <location>
        <begin position="89"/>
        <end position="112"/>
    </location>
</feature>
<reference evidence="12" key="1">
    <citation type="journal article" date="2023" name="Microbiol Resour">
        <title>Genome Sequences of Rhodoplanes serenus and Two Thermotolerant Strains, Rhodoplanes tepidamans and 'Rhodoplanes cryptolactis,' Further Refine the Genus.</title>
        <authorList>
            <person name="Rayyan A.A."/>
            <person name="Kyndt J.A."/>
        </authorList>
    </citation>
    <scope>NUCLEOTIDE SEQUENCE</scope>
    <source>
        <strain evidence="12">DSM 9987</strain>
    </source>
</reference>
<keyword evidence="13" id="KW-1185">Reference proteome</keyword>
<comment type="function">
    <text evidence="8 10 11">Involved in peptidoglycan biosynthesis. Transports lipid-linked peptidoglycan precursors from the inner to the outer leaflet of the cytoplasmic membrane.</text>
</comment>
<dbReference type="InterPro" id="IPR004268">
    <property type="entry name" value="MurJ"/>
</dbReference>
<dbReference type="EMBL" id="JAQQLI010000018">
    <property type="protein sequence ID" value="MDC7786622.1"/>
    <property type="molecule type" value="Genomic_DNA"/>
</dbReference>
<comment type="pathway">
    <text evidence="10">Cell wall biogenesis; peptidoglycan biosynthesis.</text>
</comment>
<dbReference type="Pfam" id="PF03023">
    <property type="entry name" value="MurJ"/>
    <property type="match status" value="1"/>
</dbReference>
<evidence type="ECO:0000256" key="10">
    <source>
        <dbReference type="HAMAP-Rule" id="MF_02078"/>
    </source>
</evidence>
<organism evidence="12 13">
    <name type="scientific">Rhodoplanes tepidamans</name>
    <name type="common">Rhodoplanes cryptolactis</name>
    <dbReference type="NCBI Taxonomy" id="200616"/>
    <lineage>
        <taxon>Bacteria</taxon>
        <taxon>Pseudomonadati</taxon>
        <taxon>Pseudomonadota</taxon>
        <taxon>Alphaproteobacteria</taxon>
        <taxon>Hyphomicrobiales</taxon>
        <taxon>Nitrobacteraceae</taxon>
        <taxon>Rhodoplanes</taxon>
    </lineage>
</organism>
<protein>
    <recommendedName>
        <fullName evidence="10">Probable lipid II flippase MurJ</fullName>
    </recommendedName>
</protein>
<keyword evidence="10" id="KW-0997">Cell inner membrane</keyword>
<feature type="transmembrane region" description="Helical" evidence="10">
    <location>
        <begin position="242"/>
        <end position="265"/>
    </location>
</feature>
<evidence type="ECO:0000256" key="8">
    <source>
        <dbReference type="ARBA" id="ARBA00060041"/>
    </source>
</evidence>
<feature type="transmembrane region" description="Helical" evidence="10">
    <location>
        <begin position="405"/>
        <end position="426"/>
    </location>
</feature>